<organism evidence="1 2">
    <name type="scientific">Caerostris extrusa</name>
    <name type="common">Bark spider</name>
    <name type="synonym">Caerostris bankana</name>
    <dbReference type="NCBI Taxonomy" id="172846"/>
    <lineage>
        <taxon>Eukaryota</taxon>
        <taxon>Metazoa</taxon>
        <taxon>Ecdysozoa</taxon>
        <taxon>Arthropoda</taxon>
        <taxon>Chelicerata</taxon>
        <taxon>Arachnida</taxon>
        <taxon>Araneae</taxon>
        <taxon>Araneomorphae</taxon>
        <taxon>Entelegynae</taxon>
        <taxon>Araneoidea</taxon>
        <taxon>Araneidae</taxon>
        <taxon>Caerostris</taxon>
    </lineage>
</organism>
<evidence type="ECO:0000313" key="1">
    <source>
        <dbReference type="EMBL" id="GIY47248.1"/>
    </source>
</evidence>
<sequence length="88" mass="9785">MESLRCGGNLKKLHAGNVKRNRLVELEFRCLHAHAHGHSNPYPCVFETSKWSTSASTLLSKSGLVIRECSNLSSVSLCQSMVNQVPFR</sequence>
<dbReference type="EMBL" id="BPLR01011554">
    <property type="protein sequence ID" value="GIY47248.1"/>
    <property type="molecule type" value="Genomic_DNA"/>
</dbReference>
<comment type="caution">
    <text evidence="1">The sequence shown here is derived from an EMBL/GenBank/DDBJ whole genome shotgun (WGS) entry which is preliminary data.</text>
</comment>
<gene>
    <name evidence="1" type="ORF">CEXT_637951</name>
</gene>
<evidence type="ECO:0000313" key="2">
    <source>
        <dbReference type="Proteomes" id="UP001054945"/>
    </source>
</evidence>
<proteinExistence type="predicted"/>
<dbReference type="Proteomes" id="UP001054945">
    <property type="component" value="Unassembled WGS sequence"/>
</dbReference>
<protein>
    <submittedName>
        <fullName evidence="1">Uncharacterized protein</fullName>
    </submittedName>
</protein>
<keyword evidence="2" id="KW-1185">Reference proteome</keyword>
<dbReference type="AlphaFoldDB" id="A0AAV4TL11"/>
<accession>A0AAV4TL11</accession>
<name>A0AAV4TL11_CAEEX</name>
<reference evidence="1 2" key="1">
    <citation type="submission" date="2021-06" db="EMBL/GenBank/DDBJ databases">
        <title>Caerostris extrusa draft genome.</title>
        <authorList>
            <person name="Kono N."/>
            <person name="Arakawa K."/>
        </authorList>
    </citation>
    <scope>NUCLEOTIDE SEQUENCE [LARGE SCALE GENOMIC DNA]</scope>
</reference>